<comment type="caution">
    <text evidence="2">The sequence shown here is derived from an EMBL/GenBank/DDBJ whole genome shotgun (WGS) entry which is preliminary data.</text>
</comment>
<feature type="transmembrane region" description="Helical" evidence="1">
    <location>
        <begin position="103"/>
        <end position="126"/>
    </location>
</feature>
<keyword evidence="1" id="KW-0812">Transmembrane</keyword>
<sequence length="136" mass="15515">MLNDLPDILLRHRRIVGLAAIAVAIVTWGVDWAGLVYHCPYCRTQRTVIGLLGLLLLMPNPAHWLVRYLSAVFAIFGLSVGSTQHFRGWAKIMSGKFTWGEHWYLNAWMLSGFAILIITALVLLIWRWRWPATTAE</sequence>
<name>A0A839ZVW6_9CAUL</name>
<dbReference type="EMBL" id="JACIDK010000001">
    <property type="protein sequence ID" value="MBB3889543.1"/>
    <property type="molecule type" value="Genomic_DNA"/>
</dbReference>
<reference evidence="2 3" key="1">
    <citation type="submission" date="2020-08" db="EMBL/GenBank/DDBJ databases">
        <title>Genomic Encyclopedia of Type Strains, Phase IV (KMG-IV): sequencing the most valuable type-strain genomes for metagenomic binning, comparative biology and taxonomic classification.</title>
        <authorList>
            <person name="Goeker M."/>
        </authorList>
    </citation>
    <scope>NUCLEOTIDE SEQUENCE [LARGE SCALE GENOMIC DNA]</scope>
    <source>
        <strain evidence="2 3">DSM 21793</strain>
    </source>
</reference>
<dbReference type="AlphaFoldDB" id="A0A839ZVW6"/>
<keyword evidence="1" id="KW-1133">Transmembrane helix</keyword>
<dbReference type="Proteomes" id="UP000530564">
    <property type="component" value="Unassembled WGS sequence"/>
</dbReference>
<evidence type="ECO:0000313" key="2">
    <source>
        <dbReference type="EMBL" id="MBB3889543.1"/>
    </source>
</evidence>
<feature type="transmembrane region" description="Helical" evidence="1">
    <location>
        <begin position="64"/>
        <end position="82"/>
    </location>
</feature>
<protein>
    <submittedName>
        <fullName evidence="2">Disulfide bond formation protein DsbB</fullName>
    </submittedName>
</protein>
<organism evidence="2 3">
    <name type="scientific">Phenylobacterium haematophilum</name>
    <dbReference type="NCBI Taxonomy" id="98513"/>
    <lineage>
        <taxon>Bacteria</taxon>
        <taxon>Pseudomonadati</taxon>
        <taxon>Pseudomonadota</taxon>
        <taxon>Alphaproteobacteria</taxon>
        <taxon>Caulobacterales</taxon>
        <taxon>Caulobacteraceae</taxon>
        <taxon>Phenylobacterium</taxon>
    </lineage>
</organism>
<feature type="transmembrane region" description="Helical" evidence="1">
    <location>
        <begin position="15"/>
        <end position="37"/>
    </location>
</feature>
<evidence type="ECO:0000313" key="3">
    <source>
        <dbReference type="Proteomes" id="UP000530564"/>
    </source>
</evidence>
<keyword evidence="1" id="KW-0472">Membrane</keyword>
<keyword evidence="3" id="KW-1185">Reference proteome</keyword>
<dbReference type="RefSeq" id="WP_183769551.1">
    <property type="nucleotide sequence ID" value="NZ_JACIDK010000001.1"/>
</dbReference>
<evidence type="ECO:0000256" key="1">
    <source>
        <dbReference type="SAM" id="Phobius"/>
    </source>
</evidence>
<gene>
    <name evidence="2" type="ORF">GGQ61_000240</name>
</gene>
<proteinExistence type="predicted"/>
<accession>A0A839ZVW6</accession>